<feature type="compositionally biased region" description="Pro residues" evidence="1">
    <location>
        <begin position="101"/>
        <end position="110"/>
    </location>
</feature>
<protein>
    <submittedName>
        <fullName evidence="2">Uncharacterized protein</fullName>
    </submittedName>
</protein>
<dbReference type="AlphaFoldDB" id="A0A8H8RV33"/>
<evidence type="ECO:0000313" key="3">
    <source>
        <dbReference type="Proteomes" id="UP000443090"/>
    </source>
</evidence>
<evidence type="ECO:0000256" key="1">
    <source>
        <dbReference type="SAM" id="MobiDB-lite"/>
    </source>
</evidence>
<organism evidence="2 3">
    <name type="scientific">Lachnellula occidentalis</name>
    <dbReference type="NCBI Taxonomy" id="215460"/>
    <lineage>
        <taxon>Eukaryota</taxon>
        <taxon>Fungi</taxon>
        <taxon>Dikarya</taxon>
        <taxon>Ascomycota</taxon>
        <taxon>Pezizomycotina</taxon>
        <taxon>Leotiomycetes</taxon>
        <taxon>Helotiales</taxon>
        <taxon>Lachnaceae</taxon>
        <taxon>Lachnellula</taxon>
    </lineage>
</organism>
<evidence type="ECO:0000313" key="2">
    <source>
        <dbReference type="EMBL" id="TVY40218.1"/>
    </source>
</evidence>
<name>A0A8H8RV33_9HELO</name>
<gene>
    <name evidence="2" type="ORF">LOCC1_G004070</name>
</gene>
<feature type="compositionally biased region" description="Pro residues" evidence="1">
    <location>
        <begin position="119"/>
        <end position="129"/>
    </location>
</feature>
<dbReference type="OrthoDB" id="3469147at2759"/>
<keyword evidence="3" id="KW-1185">Reference proteome</keyword>
<reference evidence="2 3" key="1">
    <citation type="submission" date="2018-05" db="EMBL/GenBank/DDBJ databases">
        <title>Genome sequencing and assembly of the regulated plant pathogen Lachnellula willkommii and related sister species for the development of diagnostic species identification markers.</title>
        <authorList>
            <person name="Giroux E."/>
            <person name="Bilodeau G."/>
        </authorList>
    </citation>
    <scope>NUCLEOTIDE SEQUENCE [LARGE SCALE GENOMIC DNA]</scope>
    <source>
        <strain evidence="2 3">CBS 160.35</strain>
    </source>
</reference>
<accession>A0A8H8RV33</accession>
<proteinExistence type="predicted"/>
<sequence>MCVRTFVKQCAFMTGRDFSREFGRRGPKHIALEDCRHQIMYLVKARNHLMLGDPAGIYNANSQGDPVRPLGSGAPRKRHIPLPPLLPSAAGSGAPRKRHIPLPPLPPPGSGAPRKRHIPLPPLPPPAPGAPNKKHIPSPAIQPTDFPSASSSPQDHHLAKLNQQPTPESLHSRT</sequence>
<dbReference type="EMBL" id="QGMI01000466">
    <property type="protein sequence ID" value="TVY40218.1"/>
    <property type="molecule type" value="Genomic_DNA"/>
</dbReference>
<feature type="compositionally biased region" description="Polar residues" evidence="1">
    <location>
        <begin position="161"/>
        <end position="174"/>
    </location>
</feature>
<dbReference type="Proteomes" id="UP000443090">
    <property type="component" value="Unassembled WGS sequence"/>
</dbReference>
<comment type="caution">
    <text evidence="2">The sequence shown here is derived from an EMBL/GenBank/DDBJ whole genome shotgun (WGS) entry which is preliminary data.</text>
</comment>
<feature type="region of interest" description="Disordered" evidence="1">
    <location>
        <begin position="62"/>
        <end position="174"/>
    </location>
</feature>